<gene>
    <name evidence="1" type="ORF">llap_2442</name>
</gene>
<keyword evidence="2" id="KW-1185">Reference proteome</keyword>
<proteinExistence type="predicted"/>
<protein>
    <submittedName>
        <fullName evidence="1">Uncharacterized protein</fullName>
    </submittedName>
</protein>
<accession>A0A2I0UMI1</accession>
<evidence type="ECO:0000313" key="2">
    <source>
        <dbReference type="Proteomes" id="UP000233556"/>
    </source>
</evidence>
<sequence>MKIIKGPEHLSYEERLRDTGLFSLEKRKLGGDLLNVRKYLKGGYVEEGLRRFSVMPSDRTRGNGHKLKHWRFPLNIRKHFFAVRVTEHWHRSPSEVVDSLTLKISKGMVNWL</sequence>
<dbReference type="AlphaFoldDB" id="A0A2I0UMI1"/>
<dbReference type="OrthoDB" id="419189at2759"/>
<evidence type="ECO:0000313" key="1">
    <source>
        <dbReference type="EMBL" id="PKU47266.1"/>
    </source>
</evidence>
<dbReference type="EMBL" id="KZ505683">
    <property type="protein sequence ID" value="PKU47266.1"/>
    <property type="molecule type" value="Genomic_DNA"/>
</dbReference>
<dbReference type="Proteomes" id="UP000233556">
    <property type="component" value="Unassembled WGS sequence"/>
</dbReference>
<name>A0A2I0UMI1_LIMLA</name>
<reference evidence="2" key="2">
    <citation type="submission" date="2017-12" db="EMBL/GenBank/DDBJ databases">
        <title>Genome sequence of the Bar-tailed Godwit (Limosa lapponica baueri).</title>
        <authorList>
            <person name="Lima N.C.B."/>
            <person name="Parody-Merino A.M."/>
            <person name="Battley P.F."/>
            <person name="Fidler A.E."/>
            <person name="Prosdocimi F."/>
        </authorList>
    </citation>
    <scope>NUCLEOTIDE SEQUENCE [LARGE SCALE GENOMIC DNA]</scope>
</reference>
<organism evidence="1 2">
    <name type="scientific">Limosa lapponica baueri</name>
    <dbReference type="NCBI Taxonomy" id="1758121"/>
    <lineage>
        <taxon>Eukaryota</taxon>
        <taxon>Metazoa</taxon>
        <taxon>Chordata</taxon>
        <taxon>Craniata</taxon>
        <taxon>Vertebrata</taxon>
        <taxon>Euteleostomi</taxon>
        <taxon>Archelosauria</taxon>
        <taxon>Archosauria</taxon>
        <taxon>Dinosauria</taxon>
        <taxon>Saurischia</taxon>
        <taxon>Theropoda</taxon>
        <taxon>Coelurosauria</taxon>
        <taxon>Aves</taxon>
        <taxon>Neognathae</taxon>
        <taxon>Neoaves</taxon>
        <taxon>Charadriiformes</taxon>
        <taxon>Scolopacidae</taxon>
        <taxon>Limosa</taxon>
    </lineage>
</organism>
<reference evidence="2" key="1">
    <citation type="submission" date="2017-11" db="EMBL/GenBank/DDBJ databases">
        <authorList>
            <person name="Lima N.C."/>
            <person name="Parody-Merino A.M."/>
            <person name="Battley P.F."/>
            <person name="Fidler A.E."/>
            <person name="Prosdocimi F."/>
        </authorList>
    </citation>
    <scope>NUCLEOTIDE SEQUENCE [LARGE SCALE GENOMIC DNA]</scope>
</reference>